<dbReference type="SUPFAM" id="SSF46689">
    <property type="entry name" value="Homeodomain-like"/>
    <property type="match status" value="1"/>
</dbReference>
<dbReference type="InterPro" id="IPR018060">
    <property type="entry name" value="HTH_AraC"/>
</dbReference>
<keyword evidence="1" id="KW-0805">Transcription regulation</keyword>
<evidence type="ECO:0000313" key="5">
    <source>
        <dbReference type="EMBL" id="MFC5630816.1"/>
    </source>
</evidence>
<keyword evidence="2" id="KW-0238">DNA-binding</keyword>
<dbReference type="Pfam" id="PF12833">
    <property type="entry name" value="HTH_18"/>
    <property type="match status" value="1"/>
</dbReference>
<evidence type="ECO:0000256" key="1">
    <source>
        <dbReference type="ARBA" id="ARBA00023015"/>
    </source>
</evidence>
<dbReference type="SMART" id="SM00342">
    <property type="entry name" value="HTH_ARAC"/>
    <property type="match status" value="1"/>
</dbReference>
<comment type="caution">
    <text evidence="5">The sequence shown here is derived from an EMBL/GenBank/DDBJ whole genome shotgun (WGS) entry which is preliminary data.</text>
</comment>
<organism evidence="5 6">
    <name type="scientific">Streptococcus caledonicus</name>
    <dbReference type="NCBI Taxonomy" id="2614158"/>
    <lineage>
        <taxon>Bacteria</taxon>
        <taxon>Bacillati</taxon>
        <taxon>Bacillota</taxon>
        <taxon>Bacilli</taxon>
        <taxon>Lactobacillales</taxon>
        <taxon>Streptococcaceae</taxon>
        <taxon>Streptococcus</taxon>
    </lineage>
</organism>
<keyword evidence="6" id="KW-1185">Reference proteome</keyword>
<reference evidence="6" key="1">
    <citation type="journal article" date="2019" name="Int. J. Syst. Evol. Microbiol.">
        <title>The Global Catalogue of Microorganisms (GCM) 10K type strain sequencing project: providing services to taxonomists for standard genome sequencing and annotation.</title>
        <authorList>
            <consortium name="The Broad Institute Genomics Platform"/>
            <consortium name="The Broad Institute Genome Sequencing Center for Infectious Disease"/>
            <person name="Wu L."/>
            <person name="Ma J."/>
        </authorList>
    </citation>
    <scope>NUCLEOTIDE SEQUENCE [LARGE SCALE GENOMIC DNA]</scope>
    <source>
        <strain evidence="6">DT43</strain>
    </source>
</reference>
<dbReference type="PROSITE" id="PS01124">
    <property type="entry name" value="HTH_ARAC_FAMILY_2"/>
    <property type="match status" value="1"/>
</dbReference>
<gene>
    <name evidence="5" type="ORF">ACFPQ3_04260</name>
</gene>
<evidence type="ECO:0000256" key="2">
    <source>
        <dbReference type="ARBA" id="ARBA00023125"/>
    </source>
</evidence>
<dbReference type="Proteomes" id="UP001596110">
    <property type="component" value="Unassembled WGS sequence"/>
</dbReference>
<dbReference type="SUPFAM" id="SSF51215">
    <property type="entry name" value="Regulatory protein AraC"/>
    <property type="match status" value="1"/>
</dbReference>
<sequence>MTEKQDDFSYKTENTRSADNYPLIDVRYPLAMFYKKTLGKQQLLTLIQDKTIEFIVKEQSQDMYKSNSFQLFYVLSGQVTECIENKEYTYLAGQGCLLNRRIAHNDFIKGGHLLILDISERMVEELLEVMTIEQREQPIFSYLQQFFQKNQDWKRHFIEFNAILPIENQPFNKILDTIQVELSTQPLGSLFFQKGLVLRLLHALENPHFFTLRQVALDACKEDFLTHRLMTLIEASHGNISRLEIEETLHYNSEYLNRLLKKRYQHTITSYSKIIRTQKAQQLLTTTDLTVAAIAEALNFSTEHYFYNFFKKETGFSPKQYRLKHQDSKNNF</sequence>
<feature type="domain" description="HTH araC/xylS-type" evidence="4">
    <location>
        <begin position="227"/>
        <end position="324"/>
    </location>
</feature>
<protein>
    <submittedName>
        <fullName evidence="5">Helix-turn-helix domain-containing protein</fullName>
    </submittedName>
</protein>
<accession>A0ABW0UB98</accession>
<evidence type="ECO:0000256" key="3">
    <source>
        <dbReference type="ARBA" id="ARBA00023163"/>
    </source>
</evidence>
<dbReference type="RefSeq" id="WP_156805687.1">
    <property type="nucleotide sequence ID" value="NZ_JBHSOJ010000016.1"/>
</dbReference>
<evidence type="ECO:0000259" key="4">
    <source>
        <dbReference type="PROSITE" id="PS01124"/>
    </source>
</evidence>
<keyword evidence="3" id="KW-0804">Transcription</keyword>
<name>A0ABW0UB98_9STRE</name>
<dbReference type="EMBL" id="JBHSOJ010000016">
    <property type="protein sequence ID" value="MFC5630816.1"/>
    <property type="molecule type" value="Genomic_DNA"/>
</dbReference>
<proteinExistence type="predicted"/>
<dbReference type="InterPro" id="IPR009057">
    <property type="entry name" value="Homeodomain-like_sf"/>
</dbReference>
<dbReference type="Gene3D" id="1.10.10.60">
    <property type="entry name" value="Homeodomain-like"/>
    <property type="match status" value="2"/>
</dbReference>
<evidence type="ECO:0000313" key="6">
    <source>
        <dbReference type="Proteomes" id="UP001596110"/>
    </source>
</evidence>
<dbReference type="InterPro" id="IPR037923">
    <property type="entry name" value="HTH-like"/>
</dbReference>
<dbReference type="PANTHER" id="PTHR43280">
    <property type="entry name" value="ARAC-FAMILY TRANSCRIPTIONAL REGULATOR"/>
    <property type="match status" value="1"/>
</dbReference>
<dbReference type="PANTHER" id="PTHR43280:SF28">
    <property type="entry name" value="HTH-TYPE TRANSCRIPTIONAL ACTIVATOR RHAS"/>
    <property type="match status" value="1"/>
</dbReference>